<evidence type="ECO:0000259" key="3">
    <source>
        <dbReference type="Pfam" id="PF18962"/>
    </source>
</evidence>
<feature type="domain" description="Secretion system C-terminal sorting" evidence="3">
    <location>
        <begin position="190"/>
        <end position="255"/>
    </location>
</feature>
<reference evidence="4 5" key="1">
    <citation type="submission" date="2021-04" db="EMBL/GenBank/DDBJ databases">
        <title>Mariniflexile gromovii gen. nov., sp. nov., a gliding bacterium isolated from the sea urchin Strongylocentrotus intermedius.</title>
        <authorList>
            <person name="Ko S."/>
            <person name="Le V."/>
            <person name="Ahn C.-Y."/>
            <person name="Oh H.-M."/>
        </authorList>
    </citation>
    <scope>NUCLEOTIDE SEQUENCE [LARGE SCALE GENOMIC DNA]</scope>
    <source>
        <strain evidence="4 5">KCTC 12570</strain>
    </source>
</reference>
<keyword evidence="5" id="KW-1185">Reference proteome</keyword>
<accession>A0ABS4BXU4</accession>
<feature type="signal peptide" evidence="2">
    <location>
        <begin position="1"/>
        <end position="22"/>
    </location>
</feature>
<sequence>MRQKLLLTKLFLFTTFFISAQAIITTDNNVEQFKSPEIPGIQATAVTGVFSIGANNAYYQLRGDAAIKDDLSGKLTFDIATASGSIDGKLSFDFRKLYGSVAEITVTVDGYTPQTFSLPADGTSSAFTPQYFIDFTETITFTSTPLKITFDITDLDQGNQTGITNSRLYNVVIDKSTLSTNNFIKNSFNLYPNPTTNSFEIRGTKEINNVQVYSVNGRLLKTLTPTTKYDISDLASGLYLITINTLSGSETMKLIKK</sequence>
<name>A0ABS4BXU4_9FLAO</name>
<organism evidence="4 5">
    <name type="scientific">Mariniflexile gromovii</name>
    <dbReference type="NCBI Taxonomy" id="362523"/>
    <lineage>
        <taxon>Bacteria</taxon>
        <taxon>Pseudomonadati</taxon>
        <taxon>Bacteroidota</taxon>
        <taxon>Flavobacteriia</taxon>
        <taxon>Flavobacteriales</taxon>
        <taxon>Flavobacteriaceae</taxon>
        <taxon>Mariniflexile</taxon>
    </lineage>
</organism>
<evidence type="ECO:0000256" key="1">
    <source>
        <dbReference type="ARBA" id="ARBA00022729"/>
    </source>
</evidence>
<evidence type="ECO:0000313" key="4">
    <source>
        <dbReference type="EMBL" id="MBP0905407.1"/>
    </source>
</evidence>
<feature type="chain" id="PRO_5047487222" evidence="2">
    <location>
        <begin position="23"/>
        <end position="257"/>
    </location>
</feature>
<gene>
    <name evidence="4" type="ORF">J8H85_16355</name>
</gene>
<protein>
    <submittedName>
        <fullName evidence="4">T9SS type A sorting domain-containing protein</fullName>
    </submittedName>
</protein>
<dbReference type="Proteomes" id="UP000670776">
    <property type="component" value="Unassembled WGS sequence"/>
</dbReference>
<comment type="caution">
    <text evidence="4">The sequence shown here is derived from an EMBL/GenBank/DDBJ whole genome shotgun (WGS) entry which is preliminary data.</text>
</comment>
<dbReference type="NCBIfam" id="TIGR04183">
    <property type="entry name" value="Por_Secre_tail"/>
    <property type="match status" value="1"/>
</dbReference>
<dbReference type="InterPro" id="IPR026444">
    <property type="entry name" value="Secre_tail"/>
</dbReference>
<keyword evidence="1 2" id="KW-0732">Signal</keyword>
<evidence type="ECO:0000313" key="5">
    <source>
        <dbReference type="Proteomes" id="UP000670776"/>
    </source>
</evidence>
<proteinExistence type="predicted"/>
<evidence type="ECO:0000256" key="2">
    <source>
        <dbReference type="SAM" id="SignalP"/>
    </source>
</evidence>
<dbReference type="RefSeq" id="WP_209656408.1">
    <property type="nucleotide sequence ID" value="NZ_JAGJCB010000022.1"/>
</dbReference>
<dbReference type="EMBL" id="JAGJCB010000022">
    <property type="protein sequence ID" value="MBP0905407.1"/>
    <property type="molecule type" value="Genomic_DNA"/>
</dbReference>
<dbReference type="Pfam" id="PF18962">
    <property type="entry name" value="Por_Secre_tail"/>
    <property type="match status" value="1"/>
</dbReference>